<accession>A0A5C6RUH2</accession>
<gene>
    <name evidence="1" type="ORF">FRY74_05200</name>
</gene>
<dbReference type="EMBL" id="VOOS01000002">
    <property type="protein sequence ID" value="TXB65968.1"/>
    <property type="molecule type" value="Genomic_DNA"/>
</dbReference>
<dbReference type="AlphaFoldDB" id="A0A5C6RUH2"/>
<evidence type="ECO:0000313" key="2">
    <source>
        <dbReference type="Proteomes" id="UP000321721"/>
    </source>
</evidence>
<reference evidence="1 2" key="1">
    <citation type="submission" date="2019-08" db="EMBL/GenBank/DDBJ databases">
        <title>Genome of Vicingus serpentipes NCIMB 15042.</title>
        <authorList>
            <person name="Bowman J.P."/>
        </authorList>
    </citation>
    <scope>NUCLEOTIDE SEQUENCE [LARGE SCALE GENOMIC DNA]</scope>
    <source>
        <strain evidence="1 2">NCIMB 15042</strain>
    </source>
</reference>
<keyword evidence="2" id="KW-1185">Reference proteome</keyword>
<dbReference type="OrthoDB" id="943693at2"/>
<name>A0A5C6RUH2_9FLAO</name>
<sequence>MITELINSIQPFVHEEIERVLSPFGEVLVVNNTLRLHVILLDKIKCNSSNTDLINFNSIQQSKTSQLICIYEDELTHKFDIIVSRVKSLLGVTTRIHGRSTAVVKLTKPELLKFLNDNHGNEPFNAKYKYGLTYKGELVAVASFGQLMHKKFEAGGKWSGELIRFCNKSDYTVVGGLSKLIKHFIKQHKVDDVMTYADKDWSDGKSYLKLGFKLVDELPPVEFFVDSKTLERFNYRTKTSTKNPLISIFTSGSLKFILEVKNEE</sequence>
<evidence type="ECO:0000313" key="1">
    <source>
        <dbReference type="EMBL" id="TXB65968.1"/>
    </source>
</evidence>
<comment type="caution">
    <text evidence="1">The sequence shown here is derived from an EMBL/GenBank/DDBJ whole genome shotgun (WGS) entry which is preliminary data.</text>
</comment>
<dbReference type="RefSeq" id="WP_147099303.1">
    <property type="nucleotide sequence ID" value="NZ_VOOS01000002.1"/>
</dbReference>
<proteinExistence type="predicted"/>
<organism evidence="1 2">
    <name type="scientific">Vicingus serpentipes</name>
    <dbReference type="NCBI Taxonomy" id="1926625"/>
    <lineage>
        <taxon>Bacteria</taxon>
        <taxon>Pseudomonadati</taxon>
        <taxon>Bacteroidota</taxon>
        <taxon>Flavobacteriia</taxon>
        <taxon>Flavobacteriales</taxon>
        <taxon>Vicingaceae</taxon>
        <taxon>Vicingus</taxon>
    </lineage>
</organism>
<dbReference type="Proteomes" id="UP000321721">
    <property type="component" value="Unassembled WGS sequence"/>
</dbReference>
<protein>
    <submittedName>
        <fullName evidence="1">Uncharacterized protein</fullName>
    </submittedName>
</protein>